<keyword evidence="2" id="KW-1185">Reference proteome</keyword>
<dbReference type="GeneID" id="110384780"/>
<dbReference type="Proteomes" id="UP000005204">
    <property type="component" value="Unassembled WGS sequence"/>
</dbReference>
<proteinExistence type="predicted"/>
<organism evidence="1 2">
    <name type="scientific">Bombyx mori</name>
    <name type="common">Silk moth</name>
    <dbReference type="NCBI Taxonomy" id="7091"/>
    <lineage>
        <taxon>Eukaryota</taxon>
        <taxon>Metazoa</taxon>
        <taxon>Ecdysozoa</taxon>
        <taxon>Arthropoda</taxon>
        <taxon>Hexapoda</taxon>
        <taxon>Insecta</taxon>
        <taxon>Pterygota</taxon>
        <taxon>Neoptera</taxon>
        <taxon>Endopterygota</taxon>
        <taxon>Lepidoptera</taxon>
        <taxon>Glossata</taxon>
        <taxon>Ditrysia</taxon>
        <taxon>Bombycoidea</taxon>
        <taxon>Bombycidae</taxon>
        <taxon>Bombycinae</taxon>
        <taxon>Bombyx</taxon>
    </lineage>
</organism>
<evidence type="ECO:0000313" key="2">
    <source>
        <dbReference type="Proteomes" id="UP000005204"/>
    </source>
</evidence>
<name>A0A8R2DJ86_BOMMO</name>
<dbReference type="KEGG" id="bmor:110384780"/>
<dbReference type="SMR" id="A0A8R2DJ86"/>
<dbReference type="AlphaFoldDB" id="A0A8R2DJ86"/>
<accession>A0A8R2DJ86</accession>
<reference evidence="1" key="2">
    <citation type="submission" date="2022-06" db="UniProtKB">
        <authorList>
            <consortium name="EnsemblMetazoa"/>
        </authorList>
    </citation>
    <scope>IDENTIFICATION</scope>
    <source>
        <strain evidence="1">p50T (Dazao)</strain>
    </source>
</reference>
<protein>
    <submittedName>
        <fullName evidence="1">Uncharacterized protein</fullName>
    </submittedName>
</protein>
<evidence type="ECO:0000313" key="1">
    <source>
        <dbReference type="EnsemblMetazoa" id="XP_021201957.1"/>
    </source>
</evidence>
<dbReference type="RefSeq" id="XP_021201957.1">
    <property type="nucleotide sequence ID" value="XM_021346282.3"/>
</dbReference>
<reference evidence="2" key="1">
    <citation type="journal article" date="2008" name="Insect Biochem. Mol. Biol.">
        <title>The genome of a lepidopteran model insect, the silkworm Bombyx mori.</title>
        <authorList>
            <consortium name="International Silkworm Genome Consortium"/>
        </authorList>
    </citation>
    <scope>NUCLEOTIDE SEQUENCE [LARGE SCALE GENOMIC DNA]</scope>
    <source>
        <strain evidence="2">p50T</strain>
    </source>
</reference>
<sequence>MEMFETFLSSIPKNRYDFVNELEIPEVSLSPYVWTEHEDCLSTSSDSLLNSTVDDSESAHLSLDSSLPLSRAMTDSEIDYGWYRRLKNRNTRDPWEELRTALDAFPPDYLDSLCSFQEPSSLTTESAYVRDRDIRYDEELRMKMERFFDEECRVFTPDDPGLYELQEALDEIDLQSLESELNSLASIAK</sequence>
<dbReference type="OMA" id="TANDSFP"/>
<dbReference type="EnsemblMetazoa" id="XM_021346282.2">
    <property type="protein sequence ID" value="XP_021201957.1"/>
    <property type="gene ID" value="LOC110384780"/>
</dbReference>